<reference evidence="2 3" key="1">
    <citation type="submission" date="2021-07" db="EMBL/GenBank/DDBJ databases">
        <authorList>
            <person name="So Y."/>
        </authorList>
    </citation>
    <scope>NUCLEOTIDE SEQUENCE [LARGE SCALE GENOMIC DNA]</scope>
    <source>
        <strain evidence="2 3">HJA6</strain>
    </source>
</reference>
<proteinExistence type="predicted"/>
<feature type="domain" description="Beta-lactamase-related" evidence="1">
    <location>
        <begin position="27"/>
        <end position="357"/>
    </location>
</feature>
<dbReference type="Pfam" id="PF00144">
    <property type="entry name" value="Beta-lactamase"/>
    <property type="match status" value="1"/>
</dbReference>
<gene>
    <name evidence="2" type="ORF">KPL78_26240</name>
</gene>
<keyword evidence="3" id="KW-1185">Reference proteome</keyword>
<name>A0ABS7AGE2_9PROT</name>
<evidence type="ECO:0000313" key="2">
    <source>
        <dbReference type="EMBL" id="MBW6401380.1"/>
    </source>
</evidence>
<dbReference type="PANTHER" id="PTHR43283:SF3">
    <property type="entry name" value="BETA-LACTAMASE FAMILY PROTEIN (AFU_ORTHOLOGUE AFUA_5G07500)"/>
    <property type="match status" value="1"/>
</dbReference>
<dbReference type="Proteomes" id="UP001196565">
    <property type="component" value="Unassembled WGS sequence"/>
</dbReference>
<evidence type="ECO:0000259" key="1">
    <source>
        <dbReference type="Pfam" id="PF00144"/>
    </source>
</evidence>
<sequence>MMAFPLPEATPESLGLDSSKLDRACALVEKDIAQGFHPGAQLAVARHGKLALHRSFGCMERDRQQAVEGQTLFLLYSNTKVITAAAVWLLVEDGLLCFGDAIADHIPGFEAHGKGDITVIDLLSHQAGFPKAVIPIECWDDAARLREAACGIVPEWPRGTRTAYHPNAAYGVARVLVEALTGKDFRDVVRARLIEPLGLELELFMSLPPSEWHRTAPMHAPDAAGGLAVAPVEASATFRQAGFAAGGAHGTARAMAMFYQMLARGGSLGATRLFAPRTMDFVTRDFTGDRVDEQIGIAMHRGLGPFSRGTTLETRGLGTIGHSRTFGHSGVGSSQCWADPVSGVSFAFLSNARQGNDWHNRRMDRISNLIHAAILH</sequence>
<dbReference type="InterPro" id="IPR001466">
    <property type="entry name" value="Beta-lactam-related"/>
</dbReference>
<dbReference type="InterPro" id="IPR050789">
    <property type="entry name" value="Diverse_Enzym_Activities"/>
</dbReference>
<dbReference type="InterPro" id="IPR012338">
    <property type="entry name" value="Beta-lactam/transpept-like"/>
</dbReference>
<accession>A0ABS7AGE2</accession>
<dbReference type="PANTHER" id="PTHR43283">
    <property type="entry name" value="BETA-LACTAMASE-RELATED"/>
    <property type="match status" value="1"/>
</dbReference>
<comment type="caution">
    <text evidence="2">The sequence shown here is derived from an EMBL/GenBank/DDBJ whole genome shotgun (WGS) entry which is preliminary data.</text>
</comment>
<dbReference type="Gene3D" id="3.40.710.10">
    <property type="entry name" value="DD-peptidase/beta-lactamase superfamily"/>
    <property type="match status" value="1"/>
</dbReference>
<organism evidence="2 3">
    <name type="scientific">Roseomonas alba</name>
    <dbReference type="NCBI Taxonomy" id="2846776"/>
    <lineage>
        <taxon>Bacteria</taxon>
        <taxon>Pseudomonadati</taxon>
        <taxon>Pseudomonadota</taxon>
        <taxon>Alphaproteobacteria</taxon>
        <taxon>Acetobacterales</taxon>
        <taxon>Roseomonadaceae</taxon>
        <taxon>Roseomonas</taxon>
    </lineage>
</organism>
<dbReference type="SUPFAM" id="SSF56601">
    <property type="entry name" value="beta-lactamase/transpeptidase-like"/>
    <property type="match status" value="1"/>
</dbReference>
<evidence type="ECO:0000313" key="3">
    <source>
        <dbReference type="Proteomes" id="UP001196565"/>
    </source>
</evidence>
<protein>
    <submittedName>
        <fullName evidence="2">Beta-lactamase family protein</fullName>
    </submittedName>
</protein>
<dbReference type="EMBL" id="JAHYBZ010000011">
    <property type="protein sequence ID" value="MBW6401380.1"/>
    <property type="molecule type" value="Genomic_DNA"/>
</dbReference>